<keyword evidence="1" id="KW-1185">Reference proteome</keyword>
<dbReference type="WBParaSite" id="TCONS_00004811.p1">
    <property type="protein sequence ID" value="TCONS_00004811.p1"/>
    <property type="gene ID" value="XLOC_002860"/>
</dbReference>
<evidence type="ECO:0000313" key="1">
    <source>
        <dbReference type="Proteomes" id="UP000035681"/>
    </source>
</evidence>
<organism evidence="1 2">
    <name type="scientific">Strongyloides stercoralis</name>
    <name type="common">Threadworm</name>
    <dbReference type="NCBI Taxonomy" id="6248"/>
    <lineage>
        <taxon>Eukaryota</taxon>
        <taxon>Metazoa</taxon>
        <taxon>Ecdysozoa</taxon>
        <taxon>Nematoda</taxon>
        <taxon>Chromadorea</taxon>
        <taxon>Rhabditida</taxon>
        <taxon>Tylenchina</taxon>
        <taxon>Panagrolaimomorpha</taxon>
        <taxon>Strongyloidoidea</taxon>
        <taxon>Strongyloididae</taxon>
        <taxon>Strongyloides</taxon>
    </lineage>
</organism>
<proteinExistence type="predicted"/>
<reference evidence="2" key="1">
    <citation type="submission" date="2024-02" db="UniProtKB">
        <authorList>
            <consortium name="WormBaseParasite"/>
        </authorList>
    </citation>
    <scope>IDENTIFICATION</scope>
</reference>
<evidence type="ECO:0000313" key="2">
    <source>
        <dbReference type="WBParaSite" id="TCONS_00004811.p1"/>
    </source>
</evidence>
<dbReference type="Proteomes" id="UP000035681">
    <property type="component" value="Unplaced"/>
</dbReference>
<sequence length="159" mass="18379">PKLENFKFFYTIQSDDVKQKPIPFPRSSISEPLKNKEISSYKNSMNEVIQKLAKFNIYIEFEDITELENTIEIKDYSNNVFDKKKFCEKTYNSDHLKKNSISSVPTTPNLHSPTAFVLDPANLIYLVPNPVNSKLADVLKPMTKNYKTIANKEKHFNGI</sequence>
<dbReference type="AlphaFoldDB" id="A0AAF5D119"/>
<accession>A0AAF5D119</accession>
<name>A0AAF5D119_STRER</name>
<protein>
    <submittedName>
        <fullName evidence="2">Uncharacterized protein</fullName>
    </submittedName>
</protein>